<organism evidence="3 4">
    <name type="scientific">Labrys monachus</name>
    <dbReference type="NCBI Taxonomy" id="217067"/>
    <lineage>
        <taxon>Bacteria</taxon>
        <taxon>Pseudomonadati</taxon>
        <taxon>Pseudomonadota</taxon>
        <taxon>Alphaproteobacteria</taxon>
        <taxon>Hyphomicrobiales</taxon>
        <taxon>Xanthobacteraceae</taxon>
        <taxon>Labrys</taxon>
    </lineage>
</organism>
<evidence type="ECO:0000259" key="2">
    <source>
        <dbReference type="Pfam" id="PF02538"/>
    </source>
</evidence>
<evidence type="ECO:0000313" key="3">
    <source>
        <dbReference type="EMBL" id="MDQ0394385.1"/>
    </source>
</evidence>
<gene>
    <name evidence="3" type="ORF">J3R73_004177</name>
</gene>
<dbReference type="InterPro" id="IPR003692">
    <property type="entry name" value="Hydantoinase_B"/>
</dbReference>
<dbReference type="Proteomes" id="UP001237448">
    <property type="component" value="Unassembled WGS sequence"/>
</dbReference>
<dbReference type="PANTHER" id="PTHR11365">
    <property type="entry name" value="5-OXOPROLINASE RELATED"/>
    <property type="match status" value="1"/>
</dbReference>
<dbReference type="InterPro" id="IPR045079">
    <property type="entry name" value="Oxoprolinase-like"/>
</dbReference>
<dbReference type="EC" id="3.5.2.14" evidence="3"/>
<accession>A0ABU0FIH6</accession>
<dbReference type="RefSeq" id="WP_307431302.1">
    <property type="nucleotide sequence ID" value="NZ_JAUSVK010000001.1"/>
</dbReference>
<sequence length="666" mass="72851">MVAKPSLDPVTFEVLKNSFITSVDQMGEQILRTCYSFVIYNRDFSSALHDADGNSAAQGNQDIAVHVGTLHFTCKDVMRAFEGDMHPGDVYAINDPYAGGTHFSDVRLIRPIFSDGRIIAFSQSNGHWSDVGGSVPGSFDVSARDMFKEGLRITPVRLFDKGRFCKDVAHLIASNTRDPASIIGDIHAQAQATLVCEREILRLVGKYGRETVQTGLAEVQDYVERAMRQRIAALPDGEWETQDFIDRDPAGKEGLIPIKVKLTIKGDKVIYDFTGSHPTIGSIYNSAFGATFSAVAAGMKTFFPDLPLNSGFYRVFEIIAPEGSIVDAKWPVAVTGFLMPFEKIMNAIYEIWSKILPHRAIACAFNLEYLLTGGLDARRPEKPIFMFYDWLPGGWGGRNGKDGCNVTTACFGTGLMAQPVEGQERANPILTTEFEILTDSAGPGKWRGGAGVRKTSLMLEAEKTVISYICDRERAVVWGIEGGLPSIPHGLTLHRAGRDKPDWLGATFSDVPLGEGDIFSRPTAGGGGFGDPLERDPALVLEDVIDGYVSVGRAAMDYGVVIRPIDPDICEYEIDEAATRAERESIARQRSGWLATDPEEVAAAYRAGSIDRLDVVRRYAVVLDWDDGTLLPTSTAQFREMFHKRSAAKWRPSEAAGEAPLPSAAS</sequence>
<dbReference type="Pfam" id="PF02538">
    <property type="entry name" value="Hydantoinase_B"/>
    <property type="match status" value="1"/>
</dbReference>
<protein>
    <submittedName>
        <fullName evidence="3">N-methylhydantoinase B</fullName>
        <ecNumber evidence="3">3.5.2.14</ecNumber>
    </submittedName>
</protein>
<reference evidence="3 4" key="1">
    <citation type="submission" date="2023-07" db="EMBL/GenBank/DDBJ databases">
        <title>Genomic Encyclopedia of Type Strains, Phase IV (KMG-IV): sequencing the most valuable type-strain genomes for metagenomic binning, comparative biology and taxonomic classification.</title>
        <authorList>
            <person name="Goeker M."/>
        </authorList>
    </citation>
    <scope>NUCLEOTIDE SEQUENCE [LARGE SCALE GENOMIC DNA]</scope>
    <source>
        <strain evidence="3 4">DSM 5896</strain>
    </source>
</reference>
<name>A0ABU0FIH6_9HYPH</name>
<feature type="domain" description="Hydantoinase B/oxoprolinase" evidence="2">
    <location>
        <begin position="8"/>
        <end position="532"/>
    </location>
</feature>
<comment type="caution">
    <text evidence="3">The sequence shown here is derived from an EMBL/GenBank/DDBJ whole genome shotgun (WGS) entry which is preliminary data.</text>
</comment>
<dbReference type="EMBL" id="JAUSVK010000001">
    <property type="protein sequence ID" value="MDQ0394385.1"/>
    <property type="molecule type" value="Genomic_DNA"/>
</dbReference>
<proteinExistence type="predicted"/>
<evidence type="ECO:0000256" key="1">
    <source>
        <dbReference type="SAM" id="MobiDB-lite"/>
    </source>
</evidence>
<keyword evidence="3" id="KW-0378">Hydrolase</keyword>
<feature type="region of interest" description="Disordered" evidence="1">
    <location>
        <begin position="646"/>
        <end position="666"/>
    </location>
</feature>
<dbReference type="PANTHER" id="PTHR11365:SF23">
    <property type="entry name" value="HYPOTHETICAL 5-OXOPROLINASE (EUROFUNG)-RELATED"/>
    <property type="match status" value="1"/>
</dbReference>
<keyword evidence="4" id="KW-1185">Reference proteome</keyword>
<evidence type="ECO:0000313" key="4">
    <source>
        <dbReference type="Proteomes" id="UP001237448"/>
    </source>
</evidence>
<dbReference type="GO" id="GO:0047423">
    <property type="term" value="F:N-methylhydantoinase (ATP-hydrolyzing) activity"/>
    <property type="evidence" value="ECO:0007669"/>
    <property type="project" value="UniProtKB-EC"/>
</dbReference>